<dbReference type="InterPro" id="IPR003423">
    <property type="entry name" value="OMP_efflux"/>
</dbReference>
<comment type="subcellular location">
    <subcellularLocation>
        <location evidence="1">Cell outer membrane</location>
    </subcellularLocation>
</comment>
<dbReference type="RefSeq" id="WP_130913149.1">
    <property type="nucleotide sequence ID" value="NZ_LR215974.1"/>
</dbReference>
<dbReference type="PANTHER" id="PTHR30026">
    <property type="entry name" value="OUTER MEMBRANE PROTEIN TOLC"/>
    <property type="match status" value="1"/>
</dbReference>
<organism evidence="10 11">
    <name type="scientific">Chryseobacterium taihuense</name>
    <dbReference type="NCBI Taxonomy" id="1141221"/>
    <lineage>
        <taxon>Bacteria</taxon>
        <taxon>Pseudomonadati</taxon>
        <taxon>Bacteroidota</taxon>
        <taxon>Flavobacteriia</taxon>
        <taxon>Flavobacteriales</taxon>
        <taxon>Weeksellaceae</taxon>
        <taxon>Chryseobacterium group</taxon>
        <taxon>Chryseobacterium</taxon>
    </lineage>
</organism>
<protein>
    <submittedName>
        <fullName evidence="10">Outer membrane protein tolC</fullName>
    </submittedName>
</protein>
<keyword evidence="4" id="KW-1134">Transmembrane beta strand</keyword>
<evidence type="ECO:0000313" key="10">
    <source>
        <dbReference type="EMBL" id="VFB02275.1"/>
    </source>
</evidence>
<evidence type="ECO:0000256" key="3">
    <source>
        <dbReference type="ARBA" id="ARBA00022448"/>
    </source>
</evidence>
<keyword evidence="6" id="KW-0472">Membrane</keyword>
<dbReference type="SUPFAM" id="SSF56954">
    <property type="entry name" value="Outer membrane efflux proteins (OEP)"/>
    <property type="match status" value="1"/>
</dbReference>
<dbReference type="GO" id="GO:0009279">
    <property type="term" value="C:cell outer membrane"/>
    <property type="evidence" value="ECO:0007669"/>
    <property type="project" value="UniProtKB-SubCell"/>
</dbReference>
<name>A0A4U8WBQ4_9FLAO</name>
<evidence type="ECO:0000256" key="9">
    <source>
        <dbReference type="SAM" id="SignalP"/>
    </source>
</evidence>
<keyword evidence="7" id="KW-0998">Cell outer membrane</keyword>
<keyword evidence="9" id="KW-0732">Signal</keyword>
<feature type="coiled-coil region" evidence="8">
    <location>
        <begin position="32"/>
        <end position="64"/>
    </location>
</feature>
<evidence type="ECO:0000313" key="11">
    <source>
        <dbReference type="Proteomes" id="UP000290013"/>
    </source>
</evidence>
<dbReference type="Pfam" id="PF02321">
    <property type="entry name" value="OEP"/>
    <property type="match status" value="2"/>
</dbReference>
<dbReference type="EMBL" id="LR215974">
    <property type="protein sequence ID" value="VFB02275.1"/>
    <property type="molecule type" value="Genomic_DNA"/>
</dbReference>
<evidence type="ECO:0000256" key="1">
    <source>
        <dbReference type="ARBA" id="ARBA00004442"/>
    </source>
</evidence>
<gene>
    <name evidence="10" type="primary">tolC_1</name>
    <name evidence="10" type="ORF">NCTC12078_00249</name>
</gene>
<feature type="coiled-coil region" evidence="8">
    <location>
        <begin position="409"/>
        <end position="436"/>
    </location>
</feature>
<keyword evidence="8" id="KW-0175">Coiled coil</keyword>
<keyword evidence="5" id="KW-0812">Transmembrane</keyword>
<reference evidence="10 11" key="1">
    <citation type="submission" date="2019-02" db="EMBL/GenBank/DDBJ databases">
        <authorList>
            <consortium name="Pathogen Informatics"/>
        </authorList>
    </citation>
    <scope>NUCLEOTIDE SEQUENCE [LARGE SCALE GENOMIC DNA]</scope>
    <source>
        <strain evidence="10 11">3012STDY6944375</strain>
    </source>
</reference>
<sequence>MNRKRITAKKLKLGVAAAFMLFTSSSAFAQQQVSLQEAIKQALQNKAEAKKAALQVKKAEYKINEAKAGALPQISANAGLTYNPIIQESLLEFGGQRLRAQLGQPWTSQAVVQVQQAIFDQRVFTGLKAAKSTREFYILNAQLTNEQLIENVATAYYQVFVQEENLKTIEASYANTERVRNIIKSLVDNGLAKGIDLDRTNVQLTNIGSNKQQLINAVELSKNALKFYMGIPIDTAIELEEKTIEPQPQLLENTVNLNNRTELKVLNKNRELLVFNKKATEAYLYPTVGLQANYGWAGMGSRFPLTNGFNNGVLWSDYSAIGLNINIPIFTGGSTKSKIQQAEIDIQDLDQDIQNTQQSLDLDYKNAVTNIENSLINIESMKNNVTLAEKVQKDTQANYQYGLAPLTEVLDAENALTQAKQNYANALLDYKQAEIKLIKAKGELNTLQNP</sequence>
<dbReference type="GO" id="GO:1990281">
    <property type="term" value="C:efflux pump complex"/>
    <property type="evidence" value="ECO:0007669"/>
    <property type="project" value="TreeGrafter"/>
</dbReference>
<evidence type="ECO:0000256" key="2">
    <source>
        <dbReference type="ARBA" id="ARBA00007613"/>
    </source>
</evidence>
<dbReference type="GO" id="GO:0015562">
    <property type="term" value="F:efflux transmembrane transporter activity"/>
    <property type="evidence" value="ECO:0007669"/>
    <property type="project" value="InterPro"/>
</dbReference>
<dbReference type="InterPro" id="IPR051906">
    <property type="entry name" value="TolC-like"/>
</dbReference>
<dbReference type="KEGG" id="ctai:NCTC12078_00249"/>
<evidence type="ECO:0000256" key="5">
    <source>
        <dbReference type="ARBA" id="ARBA00022692"/>
    </source>
</evidence>
<keyword evidence="3" id="KW-0813">Transport</keyword>
<evidence type="ECO:0000256" key="8">
    <source>
        <dbReference type="SAM" id="Coils"/>
    </source>
</evidence>
<dbReference type="PANTHER" id="PTHR30026:SF20">
    <property type="entry name" value="OUTER MEMBRANE PROTEIN TOLC"/>
    <property type="match status" value="1"/>
</dbReference>
<proteinExistence type="inferred from homology"/>
<evidence type="ECO:0000256" key="6">
    <source>
        <dbReference type="ARBA" id="ARBA00023136"/>
    </source>
</evidence>
<evidence type="ECO:0000256" key="4">
    <source>
        <dbReference type="ARBA" id="ARBA00022452"/>
    </source>
</evidence>
<feature type="signal peptide" evidence="9">
    <location>
        <begin position="1"/>
        <end position="29"/>
    </location>
</feature>
<comment type="similarity">
    <text evidence="2">Belongs to the outer membrane factor (OMF) (TC 1.B.17) family.</text>
</comment>
<dbReference type="Proteomes" id="UP000290013">
    <property type="component" value="Chromosome"/>
</dbReference>
<feature type="chain" id="PRO_5020971603" evidence="9">
    <location>
        <begin position="30"/>
        <end position="450"/>
    </location>
</feature>
<dbReference type="Gene3D" id="1.20.1600.10">
    <property type="entry name" value="Outer membrane efflux proteins (OEP)"/>
    <property type="match status" value="1"/>
</dbReference>
<accession>A0A4U8WBQ4</accession>
<dbReference type="GO" id="GO:0015288">
    <property type="term" value="F:porin activity"/>
    <property type="evidence" value="ECO:0007669"/>
    <property type="project" value="TreeGrafter"/>
</dbReference>
<evidence type="ECO:0000256" key="7">
    <source>
        <dbReference type="ARBA" id="ARBA00023237"/>
    </source>
</evidence>
<dbReference type="AlphaFoldDB" id="A0A4U8WBQ4"/>